<evidence type="ECO:0000256" key="1">
    <source>
        <dbReference type="SAM" id="Phobius"/>
    </source>
</evidence>
<sequence>MTGGISGFRFSYVHGSDDPTFLLFLCGFAFFDFVVLMAVIISRICETHYREKSTAEAGLSVAPAEAGLSVAPAEAGLSVAPAEAGLSVAPAEAGLSVAPAEAGLSVVPAEAGLAPPP</sequence>
<reference evidence="2 3" key="2">
    <citation type="journal article" date="2019" name="G3 (Bethesda)">
        <title>Hybrid Assembly of the Genome of the Entomopathogenic Nematode Steinernema carpocapsae Identifies the X-Chromosome.</title>
        <authorList>
            <person name="Serra L."/>
            <person name="Macchietto M."/>
            <person name="Macias-Munoz A."/>
            <person name="McGill C.J."/>
            <person name="Rodriguez I.M."/>
            <person name="Rodriguez B."/>
            <person name="Murad R."/>
            <person name="Mortazavi A."/>
        </authorList>
    </citation>
    <scope>NUCLEOTIDE SEQUENCE [LARGE SCALE GENOMIC DNA]</scope>
    <source>
        <strain evidence="2 3">ALL</strain>
    </source>
</reference>
<proteinExistence type="predicted"/>
<organism evidence="2 3">
    <name type="scientific">Steinernema carpocapsae</name>
    <name type="common">Entomopathogenic nematode</name>
    <dbReference type="NCBI Taxonomy" id="34508"/>
    <lineage>
        <taxon>Eukaryota</taxon>
        <taxon>Metazoa</taxon>
        <taxon>Ecdysozoa</taxon>
        <taxon>Nematoda</taxon>
        <taxon>Chromadorea</taxon>
        <taxon>Rhabditida</taxon>
        <taxon>Tylenchina</taxon>
        <taxon>Panagrolaimomorpha</taxon>
        <taxon>Strongyloidoidea</taxon>
        <taxon>Steinernematidae</taxon>
        <taxon>Steinernema</taxon>
    </lineage>
</organism>
<keyword evidence="1" id="KW-1133">Transmembrane helix</keyword>
<evidence type="ECO:0000313" key="3">
    <source>
        <dbReference type="Proteomes" id="UP000298663"/>
    </source>
</evidence>
<dbReference type="AlphaFoldDB" id="A0A4U5M1G0"/>
<comment type="caution">
    <text evidence="2">The sequence shown here is derived from an EMBL/GenBank/DDBJ whole genome shotgun (WGS) entry which is preliminary data.</text>
</comment>
<dbReference type="Proteomes" id="UP000298663">
    <property type="component" value="Unassembled WGS sequence"/>
</dbReference>
<accession>A0A4U5M1G0</accession>
<protein>
    <submittedName>
        <fullName evidence="2">Uncharacterized protein</fullName>
    </submittedName>
</protein>
<keyword evidence="3" id="KW-1185">Reference proteome</keyword>
<keyword evidence="1" id="KW-0812">Transmembrane</keyword>
<feature type="transmembrane region" description="Helical" evidence="1">
    <location>
        <begin position="20"/>
        <end position="42"/>
    </location>
</feature>
<keyword evidence="1" id="KW-0472">Membrane</keyword>
<name>A0A4U5M1G0_STECR</name>
<dbReference type="EMBL" id="AZBU02000010">
    <property type="protein sequence ID" value="TKR62528.1"/>
    <property type="molecule type" value="Genomic_DNA"/>
</dbReference>
<gene>
    <name evidence="2" type="ORF">L596_026470</name>
</gene>
<reference evidence="2 3" key="1">
    <citation type="journal article" date="2015" name="Genome Biol.">
        <title>Comparative genomics of Steinernema reveals deeply conserved gene regulatory networks.</title>
        <authorList>
            <person name="Dillman A.R."/>
            <person name="Macchietto M."/>
            <person name="Porter C.F."/>
            <person name="Rogers A."/>
            <person name="Williams B."/>
            <person name="Antoshechkin I."/>
            <person name="Lee M.M."/>
            <person name="Goodwin Z."/>
            <person name="Lu X."/>
            <person name="Lewis E.E."/>
            <person name="Goodrich-Blair H."/>
            <person name="Stock S.P."/>
            <person name="Adams B.J."/>
            <person name="Sternberg P.W."/>
            <person name="Mortazavi A."/>
        </authorList>
    </citation>
    <scope>NUCLEOTIDE SEQUENCE [LARGE SCALE GENOMIC DNA]</scope>
    <source>
        <strain evidence="2 3">ALL</strain>
    </source>
</reference>
<evidence type="ECO:0000313" key="2">
    <source>
        <dbReference type="EMBL" id="TKR62528.1"/>
    </source>
</evidence>